<dbReference type="InterPro" id="IPR035906">
    <property type="entry name" value="MetI-like_sf"/>
</dbReference>
<dbReference type="GO" id="GO:0022857">
    <property type="term" value="F:transmembrane transporter activity"/>
    <property type="evidence" value="ECO:0007669"/>
    <property type="project" value="InterPro"/>
</dbReference>
<dbReference type="InterPro" id="IPR000515">
    <property type="entry name" value="MetI-like"/>
</dbReference>
<evidence type="ECO:0000256" key="8">
    <source>
        <dbReference type="ARBA" id="ARBA00022970"/>
    </source>
</evidence>
<dbReference type="SUPFAM" id="SSF161098">
    <property type="entry name" value="MetI-like"/>
    <property type="match status" value="1"/>
</dbReference>
<evidence type="ECO:0000256" key="1">
    <source>
        <dbReference type="ARBA" id="ARBA00003159"/>
    </source>
</evidence>
<evidence type="ECO:0000256" key="3">
    <source>
        <dbReference type="ARBA" id="ARBA00010072"/>
    </source>
</evidence>
<dbReference type="STRING" id="1109412.BN1221_00705c"/>
<organism evidence="14 15">
    <name type="scientific">Brenneria goodwinii</name>
    <dbReference type="NCBI Taxonomy" id="1109412"/>
    <lineage>
        <taxon>Bacteria</taxon>
        <taxon>Pseudomonadati</taxon>
        <taxon>Pseudomonadota</taxon>
        <taxon>Gammaproteobacteria</taxon>
        <taxon>Enterobacterales</taxon>
        <taxon>Pectobacteriaceae</taxon>
        <taxon>Brenneria</taxon>
    </lineage>
</organism>
<evidence type="ECO:0000313" key="15">
    <source>
        <dbReference type="Proteomes" id="UP000044377"/>
    </source>
</evidence>
<gene>
    <name evidence="14" type="ORF">BN1221_00705c</name>
</gene>
<feature type="transmembrane region" description="Helical" evidence="11">
    <location>
        <begin position="188"/>
        <end position="212"/>
    </location>
</feature>
<feature type="transmembrane region" description="Helical" evidence="11">
    <location>
        <begin position="121"/>
        <end position="138"/>
    </location>
</feature>
<feature type="transmembrane region" description="Helical" evidence="11">
    <location>
        <begin position="20"/>
        <end position="42"/>
    </location>
</feature>
<proteinExistence type="inferred from homology"/>
<keyword evidence="5" id="KW-1003">Cell membrane</keyword>
<evidence type="ECO:0000256" key="4">
    <source>
        <dbReference type="ARBA" id="ARBA00022448"/>
    </source>
</evidence>
<evidence type="ECO:0000256" key="12">
    <source>
        <dbReference type="SAM" id="MobiDB-lite"/>
    </source>
</evidence>
<feature type="domain" description="ABC transmembrane type-1" evidence="13">
    <location>
        <begin position="15"/>
        <end position="206"/>
    </location>
</feature>
<comment type="function">
    <text evidence="1">Part of the binding-protein-dependent transport system for glutamine; probably responsible for the translocation of the substrate across the membrane.</text>
</comment>
<dbReference type="Pfam" id="PF00528">
    <property type="entry name" value="BPD_transp_1"/>
    <property type="match status" value="1"/>
</dbReference>
<reference evidence="15" key="1">
    <citation type="submission" date="2015-01" db="EMBL/GenBank/DDBJ databases">
        <authorList>
            <person name="Paterson Steve"/>
        </authorList>
    </citation>
    <scope>NUCLEOTIDE SEQUENCE [LARGE SCALE GENOMIC DNA]</scope>
    <source>
        <strain evidence="15">OBR1</strain>
    </source>
</reference>
<evidence type="ECO:0000313" key="14">
    <source>
        <dbReference type="EMBL" id="CPR14298.1"/>
    </source>
</evidence>
<comment type="similarity">
    <text evidence="3">Belongs to the binding-protein-dependent transport system permease family. HisMQ subfamily.</text>
</comment>
<dbReference type="RefSeq" id="WP_048636143.1">
    <property type="nucleotide sequence ID" value="NZ_CGIG01000001.1"/>
</dbReference>
<dbReference type="EMBL" id="CGIG01000001">
    <property type="protein sequence ID" value="CPR14298.1"/>
    <property type="molecule type" value="Genomic_DNA"/>
</dbReference>
<evidence type="ECO:0000256" key="5">
    <source>
        <dbReference type="ARBA" id="ARBA00022475"/>
    </source>
</evidence>
<dbReference type="Gene3D" id="1.10.3720.10">
    <property type="entry name" value="MetI-like"/>
    <property type="match status" value="1"/>
</dbReference>
<dbReference type="PROSITE" id="PS50928">
    <property type="entry name" value="ABC_TM1"/>
    <property type="match status" value="1"/>
</dbReference>
<dbReference type="GO" id="GO:0006865">
    <property type="term" value="P:amino acid transport"/>
    <property type="evidence" value="ECO:0007669"/>
    <property type="project" value="UniProtKB-KW"/>
</dbReference>
<evidence type="ECO:0000256" key="2">
    <source>
        <dbReference type="ARBA" id="ARBA00004429"/>
    </source>
</evidence>
<evidence type="ECO:0000256" key="11">
    <source>
        <dbReference type="RuleBase" id="RU363032"/>
    </source>
</evidence>
<keyword evidence="9 11" id="KW-1133">Transmembrane helix</keyword>
<dbReference type="OrthoDB" id="9809799at2"/>
<evidence type="ECO:0000256" key="10">
    <source>
        <dbReference type="ARBA" id="ARBA00023136"/>
    </source>
</evidence>
<keyword evidence="8" id="KW-0029">Amino-acid transport</keyword>
<evidence type="ECO:0000256" key="9">
    <source>
        <dbReference type="ARBA" id="ARBA00022989"/>
    </source>
</evidence>
<evidence type="ECO:0000256" key="6">
    <source>
        <dbReference type="ARBA" id="ARBA00022519"/>
    </source>
</evidence>
<protein>
    <submittedName>
        <fullName evidence="14">ABC-type amino acid transport system, permease component</fullName>
    </submittedName>
</protein>
<keyword evidence="10 11" id="KW-0472">Membrane</keyword>
<keyword evidence="15" id="KW-1185">Reference proteome</keyword>
<dbReference type="InterPro" id="IPR010065">
    <property type="entry name" value="AA_ABC_transptr_permease_3TM"/>
</dbReference>
<evidence type="ECO:0000256" key="7">
    <source>
        <dbReference type="ARBA" id="ARBA00022692"/>
    </source>
</evidence>
<dbReference type="Proteomes" id="UP000044377">
    <property type="component" value="Unassembled WGS sequence"/>
</dbReference>
<sequence>MTLLISYLPLFLHSIGVTLWLSLCTLLLSTVLAILLAIGVTARIRAIRWLFIFIVEFIRAIPIFVLVLAVYFVVPMVAMSLDPFTSTVISLSLWGGANGAEIIRGGLSSIDHGQKEAGNALGFHPILFFVLVMVPQVVRIILPPYCGLATTLIQATTLGSVVGVVEFLRTGQIVIERSALQIDGTPSLAIYGGMLIVYYLICYTVSKAGLMLEKRLSRHIRRNNDRGQRAPADGASSLDPHV</sequence>
<comment type="subcellular location">
    <subcellularLocation>
        <location evidence="2">Cell inner membrane</location>
        <topology evidence="2">Multi-pass membrane protein</topology>
    </subcellularLocation>
    <subcellularLocation>
        <location evidence="11">Cell membrane</location>
        <topology evidence="11">Multi-pass membrane protein</topology>
    </subcellularLocation>
</comment>
<feature type="transmembrane region" description="Helical" evidence="11">
    <location>
        <begin position="49"/>
        <end position="74"/>
    </location>
</feature>
<feature type="region of interest" description="Disordered" evidence="12">
    <location>
        <begin position="223"/>
        <end position="242"/>
    </location>
</feature>
<name>A0A0G4JQY0_9GAMM</name>
<dbReference type="NCBIfam" id="TIGR01726">
    <property type="entry name" value="HEQRo_perm_3TM"/>
    <property type="match status" value="1"/>
</dbReference>
<dbReference type="CDD" id="cd06261">
    <property type="entry name" value="TM_PBP2"/>
    <property type="match status" value="1"/>
</dbReference>
<dbReference type="PANTHER" id="PTHR30614:SF20">
    <property type="entry name" value="GLUTAMINE TRANSPORT SYSTEM PERMEASE PROTEIN GLNP"/>
    <property type="match status" value="1"/>
</dbReference>
<keyword evidence="7 11" id="KW-0812">Transmembrane</keyword>
<keyword evidence="6" id="KW-0997">Cell inner membrane</keyword>
<dbReference type="GO" id="GO:0043190">
    <property type="term" value="C:ATP-binding cassette (ABC) transporter complex"/>
    <property type="evidence" value="ECO:0007669"/>
    <property type="project" value="InterPro"/>
</dbReference>
<keyword evidence="4 11" id="KW-0813">Transport</keyword>
<accession>A0A0G4JQY0</accession>
<dbReference type="AlphaFoldDB" id="A0A0G4JQY0"/>
<evidence type="ECO:0000259" key="13">
    <source>
        <dbReference type="PROSITE" id="PS50928"/>
    </source>
</evidence>
<dbReference type="PANTHER" id="PTHR30614">
    <property type="entry name" value="MEMBRANE COMPONENT OF AMINO ACID ABC TRANSPORTER"/>
    <property type="match status" value="1"/>
</dbReference>
<dbReference type="InterPro" id="IPR043429">
    <property type="entry name" value="ArtM/GltK/GlnP/TcyL/YhdX-like"/>
</dbReference>